<comment type="pathway">
    <text evidence="2">Amino-acid biosynthesis; L-histidine biosynthesis; L-histidine from 5-phospho-alpha-D-ribose 1-diphosphate: step 7/9.</text>
</comment>
<dbReference type="InterPro" id="IPR015421">
    <property type="entry name" value="PyrdxlP-dep_Trfase_major"/>
</dbReference>
<comment type="caution">
    <text evidence="12">The sequence shown here is derived from an EMBL/GenBank/DDBJ whole genome shotgun (WGS) entry which is preliminary data.</text>
</comment>
<sequence>MPILGLSPNQPPSYPEHFDVESAIRPNILALHPYRCARDDYSEGILLDANENALGHSIVQSSSGPTPGESSSSITPGIEDTLSLPLHRYPDPVHLPIKERIASLRSLPSPENVFLGVGSDEVLDLLIRVFVQPGVGLEGQGRGYDKILITPPTYGMYTVCAQVNDVGVVKVPLRVKEEDISSQEGGKVGRFSLDVDALKAAVIHEQRELGNTIKIIFLCSPGNPTGTLIDPESVKEVLEWSDFKGIVVVDEAYIDFVGSGEDNDAKMDEEIKKKSAASLVEKYHNVVVTQTLSKSFGLAGIRLGIALASVPIVQILSNTKAPYNVSLPTAYLALKALSPESLDRWRSNIRTLNASRISLIQSLQNLPEQNDNELGVGPIIGGNNANFILFRILEKAKADKERKPDSARAQKIYKRLAEEMGVVVRYRGNELGCDGCLRITIGTEEENATALEKLREALKEL</sequence>
<evidence type="ECO:0000256" key="5">
    <source>
        <dbReference type="ARBA" id="ARBA00022576"/>
    </source>
</evidence>
<evidence type="ECO:0000256" key="9">
    <source>
        <dbReference type="RuleBase" id="RU003693"/>
    </source>
</evidence>
<name>A0A4Q2DNA3_9AGAR</name>
<evidence type="ECO:0000256" key="6">
    <source>
        <dbReference type="ARBA" id="ARBA00022679"/>
    </source>
</evidence>
<dbReference type="PANTHER" id="PTHR42885:SF2">
    <property type="entry name" value="HISTIDINOL-PHOSPHATE AMINOTRANSFERASE"/>
    <property type="match status" value="1"/>
</dbReference>
<evidence type="ECO:0000313" key="13">
    <source>
        <dbReference type="Proteomes" id="UP000290288"/>
    </source>
</evidence>
<evidence type="ECO:0000256" key="8">
    <source>
        <dbReference type="ARBA" id="ARBA00047481"/>
    </source>
</evidence>
<comment type="similarity">
    <text evidence="3 9">Belongs to the class-II pyridoxal-phosphate-dependent aminotransferase family.</text>
</comment>
<protein>
    <recommendedName>
        <fullName evidence="4">histidinol-phosphate transaminase</fullName>
        <ecNumber evidence="4">2.6.1.9</ecNumber>
    </recommendedName>
</protein>
<dbReference type="Gene3D" id="3.40.640.10">
    <property type="entry name" value="Type I PLP-dependent aspartate aminotransferase-like (Major domain)"/>
    <property type="match status" value="1"/>
</dbReference>
<dbReference type="STRING" id="2316362.A0A4Q2DNA3"/>
<evidence type="ECO:0000256" key="4">
    <source>
        <dbReference type="ARBA" id="ARBA00012748"/>
    </source>
</evidence>
<evidence type="ECO:0000256" key="1">
    <source>
        <dbReference type="ARBA" id="ARBA00001933"/>
    </source>
</evidence>
<evidence type="ECO:0000256" key="10">
    <source>
        <dbReference type="SAM" id="MobiDB-lite"/>
    </source>
</evidence>
<dbReference type="GO" id="GO:0004400">
    <property type="term" value="F:histidinol-phosphate transaminase activity"/>
    <property type="evidence" value="ECO:0007669"/>
    <property type="project" value="UniProtKB-EC"/>
</dbReference>
<dbReference type="Gene3D" id="3.90.1150.10">
    <property type="entry name" value="Aspartate Aminotransferase, domain 1"/>
    <property type="match status" value="1"/>
</dbReference>
<evidence type="ECO:0000256" key="7">
    <source>
        <dbReference type="ARBA" id="ARBA00022898"/>
    </source>
</evidence>
<feature type="region of interest" description="Disordered" evidence="10">
    <location>
        <begin position="57"/>
        <end position="77"/>
    </location>
</feature>
<evidence type="ECO:0000256" key="3">
    <source>
        <dbReference type="ARBA" id="ARBA00008392"/>
    </source>
</evidence>
<reference evidence="12 13" key="1">
    <citation type="submission" date="2019-01" db="EMBL/GenBank/DDBJ databases">
        <title>Draft genome sequence of Psathyrella aberdarensis IHI B618.</title>
        <authorList>
            <person name="Buettner E."/>
            <person name="Kellner H."/>
        </authorList>
    </citation>
    <scope>NUCLEOTIDE SEQUENCE [LARGE SCALE GENOMIC DNA]</scope>
    <source>
        <strain evidence="12 13">IHI B618</strain>
    </source>
</reference>
<evidence type="ECO:0000256" key="2">
    <source>
        <dbReference type="ARBA" id="ARBA00005011"/>
    </source>
</evidence>
<dbReference type="InterPro" id="IPR004839">
    <property type="entry name" value="Aminotransferase_I/II_large"/>
</dbReference>
<dbReference type="Proteomes" id="UP000290288">
    <property type="component" value="Unassembled WGS sequence"/>
</dbReference>
<dbReference type="InterPro" id="IPR001917">
    <property type="entry name" value="Aminotrans_II_pyridoxalP_BS"/>
</dbReference>
<dbReference type="Pfam" id="PF00155">
    <property type="entry name" value="Aminotran_1_2"/>
    <property type="match status" value="1"/>
</dbReference>
<proteinExistence type="inferred from homology"/>
<organism evidence="12 13">
    <name type="scientific">Candolleomyces aberdarensis</name>
    <dbReference type="NCBI Taxonomy" id="2316362"/>
    <lineage>
        <taxon>Eukaryota</taxon>
        <taxon>Fungi</taxon>
        <taxon>Dikarya</taxon>
        <taxon>Basidiomycota</taxon>
        <taxon>Agaricomycotina</taxon>
        <taxon>Agaricomycetes</taxon>
        <taxon>Agaricomycetidae</taxon>
        <taxon>Agaricales</taxon>
        <taxon>Agaricineae</taxon>
        <taxon>Psathyrellaceae</taxon>
        <taxon>Candolleomyces</taxon>
    </lineage>
</organism>
<keyword evidence="7 9" id="KW-0663">Pyridoxal phosphate</keyword>
<evidence type="ECO:0000259" key="11">
    <source>
        <dbReference type="Pfam" id="PF00155"/>
    </source>
</evidence>
<dbReference type="GO" id="GO:0030170">
    <property type="term" value="F:pyridoxal phosphate binding"/>
    <property type="evidence" value="ECO:0007669"/>
    <property type="project" value="InterPro"/>
</dbReference>
<dbReference type="EC" id="2.6.1.9" evidence="4"/>
<dbReference type="PANTHER" id="PTHR42885">
    <property type="entry name" value="HISTIDINOL-PHOSPHATE AMINOTRANSFERASE-RELATED"/>
    <property type="match status" value="1"/>
</dbReference>
<comment type="cofactor">
    <cofactor evidence="1 9">
        <name>pyridoxal 5'-phosphate</name>
        <dbReference type="ChEBI" id="CHEBI:597326"/>
    </cofactor>
</comment>
<feature type="compositionally biased region" description="Low complexity" evidence="10">
    <location>
        <begin position="61"/>
        <end position="77"/>
    </location>
</feature>
<dbReference type="AlphaFoldDB" id="A0A4Q2DNA3"/>
<dbReference type="InterPro" id="IPR015422">
    <property type="entry name" value="PyrdxlP-dep_Trfase_small"/>
</dbReference>
<dbReference type="SUPFAM" id="SSF53383">
    <property type="entry name" value="PLP-dependent transferases"/>
    <property type="match status" value="1"/>
</dbReference>
<dbReference type="EMBL" id="SDEE01000132">
    <property type="protein sequence ID" value="RXW20806.1"/>
    <property type="molecule type" value="Genomic_DNA"/>
</dbReference>
<keyword evidence="5" id="KW-0032">Aminotransferase</keyword>
<dbReference type="OrthoDB" id="2015537at2759"/>
<evidence type="ECO:0000313" key="12">
    <source>
        <dbReference type="EMBL" id="RXW20806.1"/>
    </source>
</evidence>
<dbReference type="CDD" id="cd00609">
    <property type="entry name" value="AAT_like"/>
    <property type="match status" value="1"/>
</dbReference>
<dbReference type="InterPro" id="IPR015424">
    <property type="entry name" value="PyrdxlP-dep_Trfase"/>
</dbReference>
<accession>A0A4Q2DNA3</accession>
<keyword evidence="6" id="KW-0808">Transferase</keyword>
<dbReference type="PROSITE" id="PS00599">
    <property type="entry name" value="AA_TRANSFER_CLASS_2"/>
    <property type="match status" value="1"/>
</dbReference>
<comment type="catalytic activity">
    <reaction evidence="8">
        <text>L-histidinol phosphate + 2-oxoglutarate = 3-(imidazol-4-yl)-2-oxopropyl phosphate + L-glutamate</text>
        <dbReference type="Rhea" id="RHEA:23744"/>
        <dbReference type="ChEBI" id="CHEBI:16810"/>
        <dbReference type="ChEBI" id="CHEBI:29985"/>
        <dbReference type="ChEBI" id="CHEBI:57766"/>
        <dbReference type="ChEBI" id="CHEBI:57980"/>
        <dbReference type="EC" id="2.6.1.9"/>
    </reaction>
</comment>
<gene>
    <name evidence="12" type="ORF">EST38_g5034</name>
</gene>
<feature type="domain" description="Aminotransferase class I/classII large" evidence="11">
    <location>
        <begin position="85"/>
        <end position="454"/>
    </location>
</feature>
<keyword evidence="13" id="KW-1185">Reference proteome</keyword>